<dbReference type="CDD" id="cd00082">
    <property type="entry name" value="HisKA"/>
    <property type="match status" value="1"/>
</dbReference>
<keyword evidence="8" id="KW-0418">Kinase</keyword>
<gene>
    <name evidence="8" type="ORF">SAMN05421640_1789</name>
</gene>
<feature type="transmembrane region" description="Helical" evidence="5">
    <location>
        <begin position="317"/>
        <end position="334"/>
    </location>
</feature>
<evidence type="ECO:0000256" key="4">
    <source>
        <dbReference type="PROSITE-ProRule" id="PRU00169"/>
    </source>
</evidence>
<sequence length="784" mass="89559">MKRLVFVLLFSTTLLPRVCTSQEVIDGVIDLSKVDLNNNAVAISGDWEFYWNKLINPDSINLQQKDFYRFPKLWNDGVTRNGIELSAQGYGTYRIRIILPPKTPQLAISLGESYNSYRLFYDGFEIGKNGKVGKSKETSIPDWMPQVIPIARYQNTLDLILQVSNYRHSKGGVREPIMIGDRKVLNAKRDFDFSYDFLLSGSLIMGGLFFLGLFMFGQHERSVLFFALFCLTFSYRMIGSGEYAIHALYPNMSWDLIIRVEYLSLFIPCGIFTVYSYLLYPEDSKRWILLGFTIISGVFSILSLFAPTIFFTRLVEPFFVLVITAIFYLIYVYWIAYKRNRTGAQYAFASTGIVFMVAVYLISVYLTPVQENTFLTFIGFILFFFFQSLILSYRFAHSLKKAKDAAEDASKAKTDFLSTISHEIRTPLNAVVGISHFLINENPRKDQKESLESLQFSAEHLTALINDILDYNKLESGSIEFEFTEVNLESLAAKIIKAHTALAKEKGLSLLLELDEKMHPLVLADQTRIYQVLNNLINNALKFTSKGYVKLKTIVLNADEKIQTLRIEVLDSGIGIPYEKQKVIFERFTQAGSSTTREYGGTGLGLAIIRKILNMVGSEIYVKSEPDSGTIFWFDLSFKKVLHAEIDEAVQEEEDSNIITGKRILLVEDNQMNIMVAEKFLKKWELNVEVAHNGQEAVEMMMEKSYDLILMDLQMPIMDGYKATRKIRTFNQKTPIIALTASALLKVRQEVIAAGMNDYITKPFDPNELRRKIASFIKYQETTP</sequence>
<dbReference type="InterPro" id="IPR001789">
    <property type="entry name" value="Sig_transdc_resp-reg_receiver"/>
</dbReference>
<feature type="domain" description="Response regulatory" evidence="7">
    <location>
        <begin position="663"/>
        <end position="777"/>
    </location>
</feature>
<feature type="modified residue" description="4-aspartylphosphate" evidence="4">
    <location>
        <position position="712"/>
    </location>
</feature>
<dbReference type="PANTHER" id="PTHR45339:SF5">
    <property type="entry name" value="HISTIDINE KINASE"/>
    <property type="match status" value="1"/>
</dbReference>
<feature type="transmembrane region" description="Helical" evidence="5">
    <location>
        <begin position="257"/>
        <end position="280"/>
    </location>
</feature>
<dbReference type="SUPFAM" id="SSF52172">
    <property type="entry name" value="CheY-like"/>
    <property type="match status" value="1"/>
</dbReference>
<keyword evidence="5" id="KW-1133">Transmembrane helix</keyword>
<evidence type="ECO:0000259" key="7">
    <source>
        <dbReference type="PROSITE" id="PS50110"/>
    </source>
</evidence>
<dbReference type="PANTHER" id="PTHR45339">
    <property type="entry name" value="HYBRID SIGNAL TRANSDUCTION HISTIDINE KINASE J"/>
    <property type="match status" value="1"/>
</dbReference>
<feature type="transmembrane region" description="Helical" evidence="5">
    <location>
        <begin position="373"/>
        <end position="393"/>
    </location>
</feature>
<accession>A0A239IT14</accession>
<dbReference type="PROSITE" id="PS50109">
    <property type="entry name" value="HIS_KIN"/>
    <property type="match status" value="1"/>
</dbReference>
<dbReference type="EMBL" id="FZPD01000003">
    <property type="protein sequence ID" value="SNS96173.1"/>
    <property type="molecule type" value="Genomic_DNA"/>
</dbReference>
<dbReference type="Gene3D" id="3.30.565.10">
    <property type="entry name" value="Histidine kinase-like ATPase, C-terminal domain"/>
    <property type="match status" value="1"/>
</dbReference>
<feature type="transmembrane region" description="Helical" evidence="5">
    <location>
        <begin position="287"/>
        <end position="311"/>
    </location>
</feature>
<dbReference type="PROSITE" id="PS50110">
    <property type="entry name" value="RESPONSE_REGULATORY"/>
    <property type="match status" value="1"/>
</dbReference>
<keyword evidence="5" id="KW-0472">Membrane</keyword>
<dbReference type="GO" id="GO:0000155">
    <property type="term" value="F:phosphorelay sensor kinase activity"/>
    <property type="evidence" value="ECO:0007669"/>
    <property type="project" value="InterPro"/>
</dbReference>
<dbReference type="Pfam" id="PF00072">
    <property type="entry name" value="Response_reg"/>
    <property type="match status" value="1"/>
</dbReference>
<dbReference type="Pfam" id="PF02518">
    <property type="entry name" value="HATPase_c"/>
    <property type="match status" value="1"/>
</dbReference>
<name>A0A239IT14_EKHLU</name>
<feature type="transmembrane region" description="Helical" evidence="5">
    <location>
        <begin position="223"/>
        <end position="245"/>
    </location>
</feature>
<dbReference type="SMART" id="SM00387">
    <property type="entry name" value="HATPase_c"/>
    <property type="match status" value="1"/>
</dbReference>
<keyword evidence="3 4" id="KW-0597">Phosphoprotein</keyword>
<dbReference type="FunFam" id="3.30.565.10:FF:000010">
    <property type="entry name" value="Sensor histidine kinase RcsC"/>
    <property type="match status" value="1"/>
</dbReference>
<dbReference type="Pfam" id="PF07695">
    <property type="entry name" value="7TMR-DISM_7TM"/>
    <property type="match status" value="1"/>
</dbReference>
<feature type="domain" description="Histidine kinase" evidence="6">
    <location>
        <begin position="419"/>
        <end position="640"/>
    </location>
</feature>
<comment type="catalytic activity">
    <reaction evidence="1">
        <text>ATP + protein L-histidine = ADP + protein N-phospho-L-histidine.</text>
        <dbReference type="EC" id="2.7.13.3"/>
    </reaction>
</comment>
<proteinExistence type="predicted"/>
<dbReference type="CDD" id="cd17546">
    <property type="entry name" value="REC_hyHK_CKI1_RcsC-like"/>
    <property type="match status" value="1"/>
</dbReference>
<reference evidence="8 9" key="1">
    <citation type="submission" date="2017-06" db="EMBL/GenBank/DDBJ databases">
        <authorList>
            <person name="Kim H.J."/>
            <person name="Triplett B.A."/>
        </authorList>
    </citation>
    <scope>NUCLEOTIDE SEQUENCE [LARGE SCALE GENOMIC DNA]</scope>
    <source>
        <strain evidence="8 9">DSM 19307</strain>
    </source>
</reference>
<dbReference type="PRINTS" id="PR00344">
    <property type="entry name" value="BCTRLSENSOR"/>
</dbReference>
<keyword evidence="9" id="KW-1185">Reference proteome</keyword>
<evidence type="ECO:0000256" key="5">
    <source>
        <dbReference type="SAM" id="Phobius"/>
    </source>
</evidence>
<dbReference type="RefSeq" id="WP_089356527.1">
    <property type="nucleotide sequence ID" value="NZ_FZPD01000003.1"/>
</dbReference>
<dbReference type="InterPro" id="IPR036890">
    <property type="entry name" value="HATPase_C_sf"/>
</dbReference>
<evidence type="ECO:0000256" key="1">
    <source>
        <dbReference type="ARBA" id="ARBA00000085"/>
    </source>
</evidence>
<dbReference type="Pfam" id="PF00512">
    <property type="entry name" value="HisKA"/>
    <property type="match status" value="1"/>
</dbReference>
<dbReference type="InterPro" id="IPR011006">
    <property type="entry name" value="CheY-like_superfamily"/>
</dbReference>
<dbReference type="OrthoDB" id="9811889at2"/>
<evidence type="ECO:0000256" key="3">
    <source>
        <dbReference type="ARBA" id="ARBA00022553"/>
    </source>
</evidence>
<dbReference type="InterPro" id="IPR003661">
    <property type="entry name" value="HisK_dim/P_dom"/>
</dbReference>
<dbReference type="InterPro" id="IPR004358">
    <property type="entry name" value="Sig_transdc_His_kin-like_C"/>
</dbReference>
<dbReference type="SUPFAM" id="SSF47384">
    <property type="entry name" value="Homodimeric domain of signal transducing histidine kinase"/>
    <property type="match status" value="1"/>
</dbReference>
<dbReference type="SUPFAM" id="SSF55874">
    <property type="entry name" value="ATPase domain of HSP90 chaperone/DNA topoisomerase II/histidine kinase"/>
    <property type="match status" value="1"/>
</dbReference>
<evidence type="ECO:0000259" key="6">
    <source>
        <dbReference type="PROSITE" id="PS50109"/>
    </source>
</evidence>
<protein>
    <recommendedName>
        <fullName evidence="2">histidine kinase</fullName>
        <ecNumber evidence="2">2.7.13.3</ecNumber>
    </recommendedName>
</protein>
<dbReference type="Gene3D" id="1.10.287.130">
    <property type="match status" value="1"/>
</dbReference>
<dbReference type="EC" id="2.7.13.3" evidence="2"/>
<dbReference type="InterPro" id="IPR003594">
    <property type="entry name" value="HATPase_dom"/>
</dbReference>
<evidence type="ECO:0000313" key="8">
    <source>
        <dbReference type="EMBL" id="SNS96173.1"/>
    </source>
</evidence>
<dbReference type="InterPro" id="IPR036097">
    <property type="entry name" value="HisK_dim/P_sf"/>
</dbReference>
<evidence type="ECO:0000313" key="9">
    <source>
        <dbReference type="Proteomes" id="UP000198393"/>
    </source>
</evidence>
<dbReference type="InterPro" id="IPR005467">
    <property type="entry name" value="His_kinase_dom"/>
</dbReference>
<dbReference type="AlphaFoldDB" id="A0A239IT14"/>
<keyword evidence="5" id="KW-0812">Transmembrane</keyword>
<evidence type="ECO:0000256" key="2">
    <source>
        <dbReference type="ARBA" id="ARBA00012438"/>
    </source>
</evidence>
<dbReference type="Gene3D" id="3.40.50.2300">
    <property type="match status" value="1"/>
</dbReference>
<dbReference type="CDD" id="cd16922">
    <property type="entry name" value="HATPase_EvgS-ArcB-TorS-like"/>
    <property type="match status" value="1"/>
</dbReference>
<feature type="transmembrane region" description="Helical" evidence="5">
    <location>
        <begin position="346"/>
        <end position="367"/>
    </location>
</feature>
<organism evidence="8 9">
    <name type="scientific">Ekhidna lutea</name>
    <dbReference type="NCBI Taxonomy" id="447679"/>
    <lineage>
        <taxon>Bacteria</taxon>
        <taxon>Pseudomonadati</taxon>
        <taxon>Bacteroidota</taxon>
        <taxon>Cytophagia</taxon>
        <taxon>Cytophagales</taxon>
        <taxon>Reichenbachiellaceae</taxon>
        <taxon>Ekhidna</taxon>
    </lineage>
</organism>
<dbReference type="SMART" id="SM00388">
    <property type="entry name" value="HisKA"/>
    <property type="match status" value="1"/>
</dbReference>
<dbReference type="SMART" id="SM00448">
    <property type="entry name" value="REC"/>
    <property type="match status" value="1"/>
</dbReference>
<keyword evidence="8" id="KW-0808">Transferase</keyword>
<dbReference type="Proteomes" id="UP000198393">
    <property type="component" value="Unassembled WGS sequence"/>
</dbReference>
<feature type="transmembrane region" description="Helical" evidence="5">
    <location>
        <begin position="197"/>
        <end position="216"/>
    </location>
</feature>
<dbReference type="InterPro" id="IPR011623">
    <property type="entry name" value="7TMR_DISM_rcpt_extracell_dom1"/>
</dbReference>